<dbReference type="SUPFAM" id="SSF53098">
    <property type="entry name" value="Ribonuclease H-like"/>
    <property type="match status" value="1"/>
</dbReference>
<accession>A0AAD9X6Z7</accession>
<dbReference type="InterPro" id="IPR008906">
    <property type="entry name" value="HATC_C_dom"/>
</dbReference>
<evidence type="ECO:0000259" key="2">
    <source>
        <dbReference type="Pfam" id="PF05699"/>
    </source>
</evidence>
<sequence>MASGSGSGAADTPRRSISRTGKGRMSEPVLVQPDNIGYDDTTCHEFLFELIGDSDVEQFDILCRDRDHEKHFLILALIAKKILATLVSTMVVEQEFGAGGNILDTRRSLLSPESIKVQVCIEDWTKT</sequence>
<feature type="domain" description="HAT C-terminal dimerisation" evidence="2">
    <location>
        <begin position="55"/>
        <end position="124"/>
    </location>
</feature>
<evidence type="ECO:0000256" key="1">
    <source>
        <dbReference type="SAM" id="MobiDB-lite"/>
    </source>
</evidence>
<dbReference type="PANTHER" id="PTHR23272">
    <property type="entry name" value="BED FINGER-RELATED"/>
    <property type="match status" value="1"/>
</dbReference>
<dbReference type="EMBL" id="JANJYI010000004">
    <property type="protein sequence ID" value="KAK2653798.1"/>
    <property type="molecule type" value="Genomic_DNA"/>
</dbReference>
<reference evidence="3" key="1">
    <citation type="journal article" date="2023" name="Plant J.">
        <title>Genome sequences and population genomics provide insights into the demographic history, inbreeding, and mutation load of two 'living fossil' tree species of Dipteronia.</title>
        <authorList>
            <person name="Feng Y."/>
            <person name="Comes H.P."/>
            <person name="Chen J."/>
            <person name="Zhu S."/>
            <person name="Lu R."/>
            <person name="Zhang X."/>
            <person name="Li P."/>
            <person name="Qiu J."/>
            <person name="Olsen K.M."/>
            <person name="Qiu Y."/>
        </authorList>
    </citation>
    <scope>NUCLEOTIDE SEQUENCE</scope>
    <source>
        <strain evidence="3">KIB01</strain>
    </source>
</reference>
<dbReference type="Proteomes" id="UP001280121">
    <property type="component" value="Unassembled WGS sequence"/>
</dbReference>
<proteinExistence type="predicted"/>
<dbReference type="Pfam" id="PF05699">
    <property type="entry name" value="Dimer_Tnp_hAT"/>
    <property type="match status" value="1"/>
</dbReference>
<protein>
    <recommendedName>
        <fullName evidence="2">HAT C-terminal dimerisation domain-containing protein</fullName>
    </recommendedName>
</protein>
<dbReference type="GO" id="GO:0046983">
    <property type="term" value="F:protein dimerization activity"/>
    <property type="evidence" value="ECO:0007669"/>
    <property type="project" value="InterPro"/>
</dbReference>
<gene>
    <name evidence="3" type="ORF">Ddye_013654</name>
</gene>
<keyword evidence="4" id="KW-1185">Reference proteome</keyword>
<dbReference type="PANTHER" id="PTHR23272:SF184">
    <property type="entry name" value="OS03G0311250 PROTEIN"/>
    <property type="match status" value="1"/>
</dbReference>
<name>A0AAD9X6Z7_9ROSI</name>
<organism evidence="3 4">
    <name type="scientific">Dipteronia dyeriana</name>
    <dbReference type="NCBI Taxonomy" id="168575"/>
    <lineage>
        <taxon>Eukaryota</taxon>
        <taxon>Viridiplantae</taxon>
        <taxon>Streptophyta</taxon>
        <taxon>Embryophyta</taxon>
        <taxon>Tracheophyta</taxon>
        <taxon>Spermatophyta</taxon>
        <taxon>Magnoliopsida</taxon>
        <taxon>eudicotyledons</taxon>
        <taxon>Gunneridae</taxon>
        <taxon>Pentapetalae</taxon>
        <taxon>rosids</taxon>
        <taxon>malvids</taxon>
        <taxon>Sapindales</taxon>
        <taxon>Sapindaceae</taxon>
        <taxon>Hippocastanoideae</taxon>
        <taxon>Acereae</taxon>
        <taxon>Dipteronia</taxon>
    </lineage>
</organism>
<comment type="caution">
    <text evidence="3">The sequence shown here is derived from an EMBL/GenBank/DDBJ whole genome shotgun (WGS) entry which is preliminary data.</text>
</comment>
<dbReference type="InterPro" id="IPR012337">
    <property type="entry name" value="RNaseH-like_sf"/>
</dbReference>
<evidence type="ECO:0000313" key="3">
    <source>
        <dbReference type="EMBL" id="KAK2653798.1"/>
    </source>
</evidence>
<feature type="region of interest" description="Disordered" evidence="1">
    <location>
        <begin position="1"/>
        <end position="31"/>
    </location>
</feature>
<dbReference type="AlphaFoldDB" id="A0AAD9X6Z7"/>
<evidence type="ECO:0000313" key="4">
    <source>
        <dbReference type="Proteomes" id="UP001280121"/>
    </source>
</evidence>